<dbReference type="PANTHER" id="PTHR43528">
    <property type="entry name" value="ALPHA-KETOGLUTARATE PERMEASE"/>
    <property type="match status" value="1"/>
</dbReference>
<evidence type="ECO:0000256" key="3">
    <source>
        <dbReference type="ARBA" id="ARBA00022475"/>
    </source>
</evidence>
<dbReference type="Proteomes" id="UP001189429">
    <property type="component" value="Unassembled WGS sequence"/>
</dbReference>
<evidence type="ECO:0000256" key="1">
    <source>
        <dbReference type="ARBA" id="ARBA00004651"/>
    </source>
</evidence>
<keyword evidence="6" id="KW-1133">Transmembrane helix</keyword>
<dbReference type="SUPFAM" id="SSF103473">
    <property type="entry name" value="MFS general substrate transporter"/>
    <property type="match status" value="1"/>
</dbReference>
<dbReference type="InterPro" id="IPR036259">
    <property type="entry name" value="MFS_trans_sf"/>
</dbReference>
<feature type="transmembrane region" description="Helical" evidence="6">
    <location>
        <begin position="138"/>
        <end position="159"/>
    </location>
</feature>
<feature type="transmembrane region" description="Helical" evidence="6">
    <location>
        <begin position="343"/>
        <end position="366"/>
    </location>
</feature>
<keyword evidence="4" id="KW-0769">Symport</keyword>
<keyword evidence="6" id="KW-0812">Transmembrane</keyword>
<dbReference type="EMBL" id="CAUYUJ010021948">
    <property type="protein sequence ID" value="CAK0908068.1"/>
    <property type="molecule type" value="Genomic_DNA"/>
</dbReference>
<protein>
    <recommendedName>
        <fullName evidence="10">Major facilitator superfamily (MFS) profile domain-containing protein</fullName>
    </recommendedName>
</protein>
<reference evidence="8" key="1">
    <citation type="submission" date="2023-10" db="EMBL/GenBank/DDBJ databases">
        <authorList>
            <person name="Chen Y."/>
            <person name="Shah S."/>
            <person name="Dougan E. K."/>
            <person name="Thang M."/>
            <person name="Chan C."/>
        </authorList>
    </citation>
    <scope>NUCLEOTIDE SEQUENCE [LARGE SCALE GENOMIC DNA]</scope>
</reference>
<feature type="chain" id="PRO_5046496591" description="Major facilitator superfamily (MFS) profile domain-containing protein" evidence="7">
    <location>
        <begin position="23"/>
        <end position="484"/>
    </location>
</feature>
<feature type="transmembrane region" description="Helical" evidence="6">
    <location>
        <begin position="281"/>
        <end position="303"/>
    </location>
</feature>
<gene>
    <name evidence="8" type="ORF">PCOR1329_LOCUS82839</name>
</gene>
<proteinExistence type="predicted"/>
<evidence type="ECO:0000256" key="6">
    <source>
        <dbReference type="SAM" id="Phobius"/>
    </source>
</evidence>
<keyword evidence="6" id="KW-0472">Membrane</keyword>
<evidence type="ECO:0000313" key="8">
    <source>
        <dbReference type="EMBL" id="CAK0908068.1"/>
    </source>
</evidence>
<feature type="region of interest" description="Disordered" evidence="5">
    <location>
        <begin position="443"/>
        <end position="472"/>
    </location>
</feature>
<evidence type="ECO:0000256" key="2">
    <source>
        <dbReference type="ARBA" id="ARBA00022448"/>
    </source>
</evidence>
<feature type="transmembrane region" description="Helical" evidence="6">
    <location>
        <begin position="240"/>
        <end position="261"/>
    </location>
</feature>
<dbReference type="PANTHER" id="PTHR43528:SF1">
    <property type="entry name" value="ALPHA-KETOGLUTARATE PERMEASE"/>
    <property type="match status" value="1"/>
</dbReference>
<dbReference type="InterPro" id="IPR051084">
    <property type="entry name" value="H+-coupled_symporters"/>
</dbReference>
<evidence type="ECO:0000256" key="7">
    <source>
        <dbReference type="SAM" id="SignalP"/>
    </source>
</evidence>
<keyword evidence="3" id="KW-1003">Cell membrane</keyword>
<accession>A0ABN9Y9S2</accession>
<feature type="transmembrane region" description="Helical" evidence="6">
    <location>
        <begin position="315"/>
        <end position="337"/>
    </location>
</feature>
<evidence type="ECO:0000256" key="5">
    <source>
        <dbReference type="SAM" id="MobiDB-lite"/>
    </source>
</evidence>
<comment type="caution">
    <text evidence="8">The sequence shown here is derived from an EMBL/GenBank/DDBJ whole genome shotgun (WGS) entry which is preliminary data.</text>
</comment>
<feature type="transmembrane region" description="Helical" evidence="6">
    <location>
        <begin position="408"/>
        <end position="427"/>
    </location>
</feature>
<keyword evidence="9" id="KW-1185">Reference proteome</keyword>
<evidence type="ECO:0000256" key="4">
    <source>
        <dbReference type="ARBA" id="ARBA00022847"/>
    </source>
</evidence>
<sequence length="484" mass="49930">MRSAHATPNFAMFGFLVPEISAAFFPAASPTSSIIEACSVFGGAFLMRPIGGAFFGHVGDGGRAGALNPHRALEGSLLAMAAPTVLLGCLPSHAQVGIAAPLALMLVRLGQGFAVGGQLVGAWLVAELHSPTGWKTAYVSMSLSGCVLGSALGGAVNFVCRSVFTGKALLAWGWRVPFFFGAALSVAAYIAQRRMRPQEDVNTNLGELDCEVRLESVTDETCVDGALPVLQVLKKQLADIGAGSLAWGMMVSGFWTFFVFLPTFQMTTFGMDPVRVAAANVFSLLALVCAVPVFGISFDWFCLRMMPGERWHLQSMTLQATAAVLVALSIGIFQIMARSGTMVALGMQCFLVVGMAAAAAMLPCWIMALFPAETRYTGVALCVNLASAFAGALAPSCAAALASRDASLTGAFVGLCALCAGAGVHSAQRRAARGAAGVPLGLSPSGGAHGADAERRGLSGERPPEGADARAGDVVLAATKLGCE</sequence>
<feature type="transmembrane region" description="Helical" evidence="6">
    <location>
        <begin position="171"/>
        <end position="191"/>
    </location>
</feature>
<dbReference type="Gene3D" id="1.20.1250.20">
    <property type="entry name" value="MFS general substrate transporter like domains"/>
    <property type="match status" value="1"/>
</dbReference>
<keyword evidence="7" id="KW-0732">Signal</keyword>
<feature type="signal peptide" evidence="7">
    <location>
        <begin position="1"/>
        <end position="22"/>
    </location>
</feature>
<organism evidence="8 9">
    <name type="scientific">Prorocentrum cordatum</name>
    <dbReference type="NCBI Taxonomy" id="2364126"/>
    <lineage>
        <taxon>Eukaryota</taxon>
        <taxon>Sar</taxon>
        <taxon>Alveolata</taxon>
        <taxon>Dinophyceae</taxon>
        <taxon>Prorocentrales</taxon>
        <taxon>Prorocentraceae</taxon>
        <taxon>Prorocentrum</taxon>
    </lineage>
</organism>
<evidence type="ECO:0008006" key="10">
    <source>
        <dbReference type="Google" id="ProtNLM"/>
    </source>
</evidence>
<comment type="subcellular location">
    <subcellularLocation>
        <location evidence="1">Cell membrane</location>
        <topology evidence="1">Multi-pass membrane protein</topology>
    </subcellularLocation>
</comment>
<name>A0ABN9Y9S2_9DINO</name>
<keyword evidence="2" id="KW-0813">Transport</keyword>
<feature type="compositionally biased region" description="Basic and acidic residues" evidence="5">
    <location>
        <begin position="451"/>
        <end position="471"/>
    </location>
</feature>
<evidence type="ECO:0000313" key="9">
    <source>
        <dbReference type="Proteomes" id="UP001189429"/>
    </source>
</evidence>
<feature type="transmembrane region" description="Helical" evidence="6">
    <location>
        <begin position="378"/>
        <end position="402"/>
    </location>
</feature>